<feature type="compositionally biased region" description="Low complexity" evidence="1">
    <location>
        <begin position="158"/>
        <end position="167"/>
    </location>
</feature>
<keyword evidence="4" id="KW-1185">Reference proteome</keyword>
<protein>
    <submittedName>
        <fullName evidence="3">Uncharacterized protein</fullName>
    </submittedName>
</protein>
<evidence type="ECO:0000313" key="3">
    <source>
        <dbReference type="EMBL" id="ODQ44645.1"/>
    </source>
</evidence>
<keyword evidence="2" id="KW-0472">Membrane</keyword>
<name>A0A1E3NER9_9ASCO</name>
<dbReference type="EMBL" id="KV454006">
    <property type="protein sequence ID" value="ODQ44645.1"/>
    <property type="molecule type" value="Genomic_DNA"/>
</dbReference>
<evidence type="ECO:0000256" key="1">
    <source>
        <dbReference type="SAM" id="MobiDB-lite"/>
    </source>
</evidence>
<sequence length="242" mass="27037">MAEDRAEEVGRLFVQGRSRGIAGREVQTHRRGGQHRRNALRTARRNLGTAPTRENRLLVEQRSTDTTEHTQQTRPPTLSALCHEVSTLLQICAASIPTPTALLRVVFPSPCPSAPRVRRLLSPRTPPVDVSSPVAHVRTPEHPKTAHASMGRRDLVHNNNNNNNNNNRVQNASSAENPPRALTYKKRVVHSAFFFASFLLLFSILFHLFLHCWTRFLFSRSALGRSTESGCAGYFCLCAGWG</sequence>
<proteinExistence type="predicted"/>
<feature type="transmembrane region" description="Helical" evidence="2">
    <location>
        <begin position="188"/>
        <end position="210"/>
    </location>
</feature>
<organism evidence="3 4">
    <name type="scientific">Pichia membranifaciens NRRL Y-2026</name>
    <dbReference type="NCBI Taxonomy" id="763406"/>
    <lineage>
        <taxon>Eukaryota</taxon>
        <taxon>Fungi</taxon>
        <taxon>Dikarya</taxon>
        <taxon>Ascomycota</taxon>
        <taxon>Saccharomycotina</taxon>
        <taxon>Pichiomycetes</taxon>
        <taxon>Pichiales</taxon>
        <taxon>Pichiaceae</taxon>
        <taxon>Pichia</taxon>
    </lineage>
</organism>
<dbReference type="AlphaFoldDB" id="A0A1E3NER9"/>
<accession>A0A1E3NER9</accession>
<evidence type="ECO:0000256" key="2">
    <source>
        <dbReference type="SAM" id="Phobius"/>
    </source>
</evidence>
<dbReference type="GeneID" id="30178546"/>
<keyword evidence="2" id="KW-1133">Transmembrane helix</keyword>
<evidence type="ECO:0000313" key="4">
    <source>
        <dbReference type="Proteomes" id="UP000094455"/>
    </source>
</evidence>
<dbReference type="Proteomes" id="UP000094455">
    <property type="component" value="Unassembled WGS sequence"/>
</dbReference>
<dbReference type="RefSeq" id="XP_019015758.1">
    <property type="nucleotide sequence ID" value="XM_019161859.1"/>
</dbReference>
<gene>
    <name evidence="3" type="ORF">PICMEDRAFT_18054</name>
</gene>
<reference evidence="3 4" key="1">
    <citation type="journal article" date="2016" name="Proc. Natl. Acad. Sci. U.S.A.">
        <title>Comparative genomics of biotechnologically important yeasts.</title>
        <authorList>
            <person name="Riley R."/>
            <person name="Haridas S."/>
            <person name="Wolfe K.H."/>
            <person name="Lopes M.R."/>
            <person name="Hittinger C.T."/>
            <person name="Goeker M."/>
            <person name="Salamov A.A."/>
            <person name="Wisecaver J.H."/>
            <person name="Long T.M."/>
            <person name="Calvey C.H."/>
            <person name="Aerts A.L."/>
            <person name="Barry K.W."/>
            <person name="Choi C."/>
            <person name="Clum A."/>
            <person name="Coughlan A.Y."/>
            <person name="Deshpande S."/>
            <person name="Douglass A.P."/>
            <person name="Hanson S.J."/>
            <person name="Klenk H.-P."/>
            <person name="LaButti K.M."/>
            <person name="Lapidus A."/>
            <person name="Lindquist E.A."/>
            <person name="Lipzen A.M."/>
            <person name="Meier-Kolthoff J.P."/>
            <person name="Ohm R.A."/>
            <person name="Otillar R.P."/>
            <person name="Pangilinan J.L."/>
            <person name="Peng Y."/>
            <person name="Rokas A."/>
            <person name="Rosa C.A."/>
            <person name="Scheuner C."/>
            <person name="Sibirny A.A."/>
            <person name="Slot J.C."/>
            <person name="Stielow J.B."/>
            <person name="Sun H."/>
            <person name="Kurtzman C.P."/>
            <person name="Blackwell M."/>
            <person name="Grigoriev I.V."/>
            <person name="Jeffries T.W."/>
        </authorList>
    </citation>
    <scope>NUCLEOTIDE SEQUENCE [LARGE SCALE GENOMIC DNA]</scope>
    <source>
        <strain evidence="3 4">NRRL Y-2026</strain>
    </source>
</reference>
<keyword evidence="2" id="KW-0812">Transmembrane</keyword>
<feature type="region of interest" description="Disordered" evidence="1">
    <location>
        <begin position="118"/>
        <end position="177"/>
    </location>
</feature>